<feature type="compositionally biased region" description="Low complexity" evidence="2">
    <location>
        <begin position="85"/>
        <end position="128"/>
    </location>
</feature>
<gene>
    <name evidence="3" type="ORF">DdX_12203</name>
</gene>
<feature type="coiled-coil region" evidence="1">
    <location>
        <begin position="1021"/>
        <end position="1048"/>
    </location>
</feature>
<comment type="caution">
    <text evidence="3">The sequence shown here is derived from an EMBL/GenBank/DDBJ whole genome shotgun (WGS) entry which is preliminary data.</text>
</comment>
<organism evidence="3 4">
    <name type="scientific">Ditylenchus destructor</name>
    <dbReference type="NCBI Taxonomy" id="166010"/>
    <lineage>
        <taxon>Eukaryota</taxon>
        <taxon>Metazoa</taxon>
        <taxon>Ecdysozoa</taxon>
        <taxon>Nematoda</taxon>
        <taxon>Chromadorea</taxon>
        <taxon>Rhabditida</taxon>
        <taxon>Tylenchina</taxon>
        <taxon>Tylenchomorpha</taxon>
        <taxon>Sphaerularioidea</taxon>
        <taxon>Anguinidae</taxon>
        <taxon>Anguininae</taxon>
        <taxon>Ditylenchus</taxon>
    </lineage>
</organism>
<feature type="compositionally biased region" description="Basic and acidic residues" evidence="2">
    <location>
        <begin position="1596"/>
        <end position="1606"/>
    </location>
</feature>
<feature type="region of interest" description="Disordered" evidence="2">
    <location>
        <begin position="85"/>
        <end position="186"/>
    </location>
</feature>
<sequence>MRTQPGPSAFFADKIPSSPVINLHLYFKNFYKNLVGAAMADSCSGFEPQNYLRDRCKKCFRLRSKHEPVESTTLAAPNTSVIKKSSLSVTVHSPSTPSTSTQNNPLTTSQNPETIPSRRNSSGENNNNLYVTKPPLEGNTLNNNRNFAGSNGSLSSSSFKKEKRRSWRDKNFTTNNDEGPDFEDATDSISLSSYKTANSKGGMSSGKSMESVNSNMDCRSMVTAMSSSLESNPNDQDRALTPTDAFEFFDQDVSQLRAENARLREKLKESASRCAKLTTENETLKSEVHELQQEIEEMQDQYREEEIDEFRELQRELEQNAKNCRILQFKLRKSDRQREQLQSEKNHIASKLLEFQANGTSTKSDESGTKVSSLKDNRIRELESELRVAKEVSVRLHSELEAAEDKRYKMEDEIFYYKEKLRELQAQNKWRENRIRAEQITKRQSVELSEAASLSNDEACKELRDVLERETDLKDQLRFTEEDLRRTQARLQDLENENEELMQKLLSITDSRSQIIVNKPKPPMVRSVSEGNSQSRLVLNGKQQTVEGSARNNSTFDRTKTHPTSPLATNKHSANTVILNHAEPEIETTIQNGTEKEMAKLLSNISELRKKNSELQCQLKQYQADATQHNNLNKEKALAVELRKEQEHVKELTNELADYKQLIAKSENNRLIAMATKVEVVSNQLAAANERCANLHKRVLKDYSTNDQKYADALKVRCEDLEKQISELKSKDIFQAAKQSTVTEKNLPSSDEIEQCCVLLASVDVQTSRILKQLEKLDMTSQKEERRRSLSKDNYAVVVADLANVMTELKMLHSVLETAKVVYQHSDQEIKSPVKEMPKPKKLACSQCPQKEKTIAAQKEDIEFYKKKNKELTNQILQTEERWSTEINKVNQEYEAKMRILNDEIKMVKEQLREHQHLNKDWERRIAEKDRLLDEAESKVSSLKSELNDKQRQITNLEKERKSLKEWETKHKILEAVYEKEKKKFDAERSKVKAEATVLKKRTDEAMAELDKLRDGHQRREIMWSQERANLEDEIEKLKQVEEDNTTESPVVRTIPIRTINYRVTKISSESSGIPELKQKISVLEKKNEELEGEVLSLRSIKDQMETELDKTRQVWEKEKDSLTHKTRQDEKIRNVELEAMQQKFNSRLNIMEQTNKNLHTQLVQSRRERDLHKEAVSTYEKKIVEEKKLVDTERKKCAILACKTAEMEKKIQELTETVDRLTREISLSKEAHSADKKLWSVEKAHFTRKDETKKKYAEYQKFHAKEVGRLKNRIKELSGNLQIKEDEFNLRAKELAEQIKVLEIDQRNLIKAKEMQTSAKETMQADQERLMKLVHKADVSSLTRKYKISSVIEQLKSMPNARYHQYDHDIVLSNILNQLKSLMDDAGASSLLISETNDAEIFPSDTLSQSSISVRSTPQVPTNAAYNRYGQFNTITANNRSYSTESSTTWDSHLLDCTARSVSPVKKSIYPDPPPNFILNKDKVAEYDRSGRLHYVPKTMSRSISYDRYGNASDSSYVNPQMKSTGTLTESHELDDEISTHSRMGSTGTNILYKIRREELAKGSNPSVRTMAKAFETLGQQKGQKRGFFSMRKSRSVDTEAEKPRQNASNISTADVTESSNLHFTRGGRNPFKNMGSRLVEKVRRSLSRSSRRGESEEKLPAPTSEELALPGKDIAMKLTEKPPPKAIPTTKVKMRVKVKKANAEQVNNNDAD</sequence>
<feature type="compositionally biased region" description="Polar residues" evidence="2">
    <location>
        <begin position="139"/>
        <end position="149"/>
    </location>
</feature>
<accession>A0AAD4N1B8</accession>
<dbReference type="Proteomes" id="UP001201812">
    <property type="component" value="Unassembled WGS sequence"/>
</dbReference>
<feature type="coiled-coil region" evidence="1">
    <location>
        <begin position="1205"/>
        <end position="1232"/>
    </location>
</feature>
<feature type="region of interest" description="Disordered" evidence="2">
    <location>
        <begin position="544"/>
        <end position="569"/>
    </location>
</feature>
<feature type="coiled-coil region" evidence="1">
    <location>
        <begin position="1268"/>
        <end position="1313"/>
    </location>
</feature>
<keyword evidence="4" id="KW-1185">Reference proteome</keyword>
<name>A0AAD4N1B8_9BILA</name>
<feature type="compositionally biased region" description="Polar residues" evidence="2">
    <location>
        <begin position="1607"/>
        <end position="1624"/>
    </location>
</feature>
<feature type="coiled-coil region" evidence="1">
    <location>
        <begin position="246"/>
        <end position="327"/>
    </location>
</feature>
<dbReference type="Gene3D" id="1.20.5.340">
    <property type="match status" value="1"/>
</dbReference>
<evidence type="ECO:0000313" key="4">
    <source>
        <dbReference type="Proteomes" id="UP001201812"/>
    </source>
</evidence>
<dbReference type="InterPro" id="IPR049885">
    <property type="entry name" value="MTCL1-3"/>
</dbReference>
<dbReference type="EMBL" id="JAKKPZ010000038">
    <property type="protein sequence ID" value="KAI1707968.1"/>
    <property type="molecule type" value="Genomic_DNA"/>
</dbReference>
<proteinExistence type="predicted"/>
<dbReference type="PANTHER" id="PTHR15742">
    <property type="entry name" value="GIRDIN"/>
    <property type="match status" value="1"/>
</dbReference>
<dbReference type="PANTHER" id="PTHR15742:SF5">
    <property type="entry name" value="GIRDIN"/>
    <property type="match status" value="1"/>
</dbReference>
<evidence type="ECO:0000256" key="1">
    <source>
        <dbReference type="SAM" id="Coils"/>
    </source>
</evidence>
<feature type="coiled-coil region" evidence="1">
    <location>
        <begin position="463"/>
        <end position="511"/>
    </location>
</feature>
<keyword evidence="1" id="KW-0175">Coiled coil</keyword>
<feature type="coiled-coil region" evidence="1">
    <location>
        <begin position="591"/>
        <end position="731"/>
    </location>
</feature>
<protein>
    <submittedName>
        <fullName evidence="3">Microtubule cross-linking factor 1</fullName>
    </submittedName>
</protein>
<evidence type="ECO:0000256" key="2">
    <source>
        <dbReference type="SAM" id="MobiDB-lite"/>
    </source>
</evidence>
<reference evidence="3" key="1">
    <citation type="submission" date="2022-01" db="EMBL/GenBank/DDBJ databases">
        <title>Genome Sequence Resource for Two Populations of Ditylenchus destructor, the Migratory Endoparasitic Phytonematode.</title>
        <authorList>
            <person name="Zhang H."/>
            <person name="Lin R."/>
            <person name="Xie B."/>
        </authorList>
    </citation>
    <scope>NUCLEOTIDE SEQUENCE</scope>
    <source>
        <strain evidence="3">BazhouSP</strain>
    </source>
</reference>
<feature type="region of interest" description="Disordered" evidence="2">
    <location>
        <begin position="1583"/>
        <end position="1672"/>
    </location>
</feature>
<feature type="coiled-coil region" evidence="1">
    <location>
        <begin position="855"/>
        <end position="984"/>
    </location>
</feature>
<evidence type="ECO:0000313" key="3">
    <source>
        <dbReference type="EMBL" id="KAI1707968.1"/>
    </source>
</evidence>
<feature type="coiled-coil region" evidence="1">
    <location>
        <begin position="1074"/>
        <end position="1108"/>
    </location>
</feature>